<organism evidence="9 10">
    <name type="scientific">Bordetella genomosp. 5</name>
    <dbReference type="NCBI Taxonomy" id="1395608"/>
    <lineage>
        <taxon>Bacteria</taxon>
        <taxon>Pseudomonadati</taxon>
        <taxon>Pseudomonadota</taxon>
        <taxon>Betaproteobacteria</taxon>
        <taxon>Burkholderiales</taxon>
        <taxon>Alcaligenaceae</taxon>
        <taxon>Bordetella</taxon>
    </lineage>
</organism>
<dbReference type="Gene3D" id="3.30.70.270">
    <property type="match status" value="1"/>
</dbReference>
<dbReference type="Pfam" id="PF00990">
    <property type="entry name" value="GGDEF"/>
    <property type="match status" value="1"/>
</dbReference>
<evidence type="ECO:0000256" key="7">
    <source>
        <dbReference type="ARBA" id="ARBA00034247"/>
    </source>
</evidence>
<dbReference type="EMBL" id="NEVP01000008">
    <property type="protein sequence ID" value="OZI49236.1"/>
    <property type="molecule type" value="Genomic_DNA"/>
</dbReference>
<comment type="caution">
    <text evidence="9">The sequence shown here is derived from an EMBL/GenBank/DDBJ whole genome shotgun (WGS) entry which is preliminary data.</text>
</comment>
<dbReference type="PANTHER" id="PTHR45138">
    <property type="entry name" value="REGULATORY COMPONENTS OF SENSORY TRANSDUCTION SYSTEM"/>
    <property type="match status" value="1"/>
</dbReference>
<dbReference type="InterPro" id="IPR050469">
    <property type="entry name" value="Diguanylate_Cyclase"/>
</dbReference>
<dbReference type="OrthoDB" id="9813903at2"/>
<dbReference type="AlphaFoldDB" id="A0A261THV6"/>
<dbReference type="FunFam" id="3.30.70.270:FF:000001">
    <property type="entry name" value="Diguanylate cyclase domain protein"/>
    <property type="match status" value="1"/>
</dbReference>
<keyword evidence="3" id="KW-1003">Cell membrane</keyword>
<dbReference type="SUPFAM" id="SSF103190">
    <property type="entry name" value="Sensory domain-like"/>
    <property type="match status" value="1"/>
</dbReference>
<dbReference type="GO" id="GO:0005886">
    <property type="term" value="C:plasma membrane"/>
    <property type="evidence" value="ECO:0007669"/>
    <property type="project" value="UniProtKB-SubCell"/>
</dbReference>
<accession>A0A261THV6</accession>
<dbReference type="SUPFAM" id="SSF55073">
    <property type="entry name" value="Nucleotide cyclase"/>
    <property type="match status" value="1"/>
</dbReference>
<name>A0A261THV6_9BORD</name>
<dbReference type="InterPro" id="IPR033479">
    <property type="entry name" value="dCache_1"/>
</dbReference>
<dbReference type="InterPro" id="IPR043128">
    <property type="entry name" value="Rev_trsase/Diguanyl_cyclase"/>
</dbReference>
<dbReference type="CDD" id="cd18774">
    <property type="entry name" value="PDC2_HK_sensor"/>
    <property type="match status" value="1"/>
</dbReference>
<dbReference type="InterPro" id="IPR029151">
    <property type="entry name" value="Sensor-like_sf"/>
</dbReference>
<evidence type="ECO:0000256" key="2">
    <source>
        <dbReference type="ARBA" id="ARBA00012528"/>
    </source>
</evidence>
<evidence type="ECO:0000313" key="10">
    <source>
        <dbReference type="Proteomes" id="UP000216913"/>
    </source>
</evidence>
<evidence type="ECO:0000256" key="3">
    <source>
        <dbReference type="ARBA" id="ARBA00022475"/>
    </source>
</evidence>
<keyword evidence="6" id="KW-0472">Membrane</keyword>
<dbReference type="GO" id="GO:0052621">
    <property type="term" value="F:diguanylate cyclase activity"/>
    <property type="evidence" value="ECO:0007669"/>
    <property type="project" value="UniProtKB-EC"/>
</dbReference>
<evidence type="ECO:0000256" key="4">
    <source>
        <dbReference type="ARBA" id="ARBA00022692"/>
    </source>
</evidence>
<protein>
    <recommendedName>
        <fullName evidence="2">diguanylate cyclase</fullName>
        <ecNumber evidence="2">2.7.7.65</ecNumber>
    </recommendedName>
</protein>
<keyword evidence="5" id="KW-1133">Transmembrane helix</keyword>
<reference evidence="9 10" key="1">
    <citation type="submission" date="2017-05" db="EMBL/GenBank/DDBJ databases">
        <title>Complete and WGS of Bordetella genogroups.</title>
        <authorList>
            <person name="Spilker T."/>
            <person name="LiPuma J."/>
        </authorList>
    </citation>
    <scope>NUCLEOTIDE SEQUENCE [LARGE SCALE GENOMIC DNA]</scope>
    <source>
        <strain evidence="9 10">AU10456</strain>
    </source>
</reference>
<dbReference type="GO" id="GO:0043709">
    <property type="term" value="P:cell adhesion involved in single-species biofilm formation"/>
    <property type="evidence" value="ECO:0007669"/>
    <property type="project" value="TreeGrafter"/>
</dbReference>
<proteinExistence type="predicted"/>
<dbReference type="Pfam" id="PF02743">
    <property type="entry name" value="dCache_1"/>
    <property type="match status" value="1"/>
</dbReference>
<comment type="subcellular location">
    <subcellularLocation>
        <location evidence="1">Cell membrane</location>
        <topology evidence="1">Multi-pass membrane protein</topology>
    </subcellularLocation>
</comment>
<dbReference type="InterPro" id="IPR000160">
    <property type="entry name" value="GGDEF_dom"/>
</dbReference>
<dbReference type="CDD" id="cd12914">
    <property type="entry name" value="PDC1_DGC_like"/>
    <property type="match status" value="1"/>
</dbReference>
<evidence type="ECO:0000256" key="6">
    <source>
        <dbReference type="ARBA" id="ARBA00023136"/>
    </source>
</evidence>
<dbReference type="InterPro" id="IPR029787">
    <property type="entry name" value="Nucleotide_cyclase"/>
</dbReference>
<evidence type="ECO:0000256" key="1">
    <source>
        <dbReference type="ARBA" id="ARBA00004651"/>
    </source>
</evidence>
<evidence type="ECO:0000259" key="8">
    <source>
        <dbReference type="PROSITE" id="PS50887"/>
    </source>
</evidence>
<dbReference type="PANTHER" id="PTHR45138:SF9">
    <property type="entry name" value="DIGUANYLATE CYCLASE DGCM-RELATED"/>
    <property type="match status" value="1"/>
</dbReference>
<sequence>MRQLDLRHLVLGLSVLSLLLGLAGALYSSTVVQREILTSSTLEDNRVFAQKLAHTADVFLRKALSDLAYGAEEIGEADGRPDVVEAELRRMQSLGTDFNTVIYVRADGMIAAQAPPSGVLPRRVTSSESARALASREPRISAPFVSPTGRWVVSISHPVFLEDGSYGGMVAGVLYLHEPNGLSELLGEQVHRNGTEHYVVDAEGVVLYHPRFETVGADLVDDPAVAALMRGEEGSQRLTAPQGGEMLAGYARVRTAGWGLVVQRPVDTVLARSPQLVQRTLQISLPWLCLSILFVWWLANRIVRPLSRLAAVAVDLDQFRAPRRIEAISAWYREADQIKRSLAAARRRIGNKFDRLRQESLTDPLTGTLNRRGLDEYLQHEITLAAPVGVLAIDIDLFKSVNDEHGHAAGDTVLRGIAALLSKRARSHDIVGRLGGEEFVMLLPGAPHDVALRVAERIRVDIEGFQAIPQGARTVSIGVAAYPQDGATLAETLARADQALYRAKASGRNRVCSAQNPD</sequence>
<keyword evidence="4" id="KW-0812">Transmembrane</keyword>
<dbReference type="EC" id="2.7.7.65" evidence="2"/>
<dbReference type="GO" id="GO:1902201">
    <property type="term" value="P:negative regulation of bacterial-type flagellum-dependent cell motility"/>
    <property type="evidence" value="ECO:0007669"/>
    <property type="project" value="TreeGrafter"/>
</dbReference>
<dbReference type="NCBIfam" id="TIGR00254">
    <property type="entry name" value="GGDEF"/>
    <property type="match status" value="1"/>
</dbReference>
<feature type="domain" description="GGDEF" evidence="8">
    <location>
        <begin position="386"/>
        <end position="516"/>
    </location>
</feature>
<dbReference type="PROSITE" id="PS50887">
    <property type="entry name" value="GGDEF"/>
    <property type="match status" value="1"/>
</dbReference>
<dbReference type="CDD" id="cd01949">
    <property type="entry name" value="GGDEF"/>
    <property type="match status" value="1"/>
</dbReference>
<dbReference type="Proteomes" id="UP000216913">
    <property type="component" value="Unassembled WGS sequence"/>
</dbReference>
<keyword evidence="10" id="KW-1185">Reference proteome</keyword>
<evidence type="ECO:0000313" key="9">
    <source>
        <dbReference type="EMBL" id="OZI49236.1"/>
    </source>
</evidence>
<evidence type="ECO:0000256" key="5">
    <source>
        <dbReference type="ARBA" id="ARBA00022989"/>
    </source>
</evidence>
<dbReference type="SMART" id="SM00267">
    <property type="entry name" value="GGDEF"/>
    <property type="match status" value="1"/>
</dbReference>
<dbReference type="Gene3D" id="3.30.450.20">
    <property type="entry name" value="PAS domain"/>
    <property type="match status" value="1"/>
</dbReference>
<comment type="catalytic activity">
    <reaction evidence="7">
        <text>2 GTP = 3',3'-c-di-GMP + 2 diphosphate</text>
        <dbReference type="Rhea" id="RHEA:24898"/>
        <dbReference type="ChEBI" id="CHEBI:33019"/>
        <dbReference type="ChEBI" id="CHEBI:37565"/>
        <dbReference type="ChEBI" id="CHEBI:58805"/>
        <dbReference type="EC" id="2.7.7.65"/>
    </reaction>
</comment>
<gene>
    <name evidence="9" type="ORF">CAL25_14465</name>
</gene>